<evidence type="ECO:0000313" key="1">
    <source>
        <dbReference type="EMBL" id="MED6208287.1"/>
    </source>
</evidence>
<protein>
    <submittedName>
        <fullName evidence="1">Uncharacterized protein</fullName>
    </submittedName>
</protein>
<organism evidence="1 2">
    <name type="scientific">Stylosanthes scabra</name>
    <dbReference type="NCBI Taxonomy" id="79078"/>
    <lineage>
        <taxon>Eukaryota</taxon>
        <taxon>Viridiplantae</taxon>
        <taxon>Streptophyta</taxon>
        <taxon>Embryophyta</taxon>
        <taxon>Tracheophyta</taxon>
        <taxon>Spermatophyta</taxon>
        <taxon>Magnoliopsida</taxon>
        <taxon>eudicotyledons</taxon>
        <taxon>Gunneridae</taxon>
        <taxon>Pentapetalae</taxon>
        <taxon>rosids</taxon>
        <taxon>fabids</taxon>
        <taxon>Fabales</taxon>
        <taxon>Fabaceae</taxon>
        <taxon>Papilionoideae</taxon>
        <taxon>50 kb inversion clade</taxon>
        <taxon>dalbergioids sensu lato</taxon>
        <taxon>Dalbergieae</taxon>
        <taxon>Pterocarpus clade</taxon>
        <taxon>Stylosanthes</taxon>
    </lineage>
</organism>
<comment type="caution">
    <text evidence="1">The sequence shown here is derived from an EMBL/GenBank/DDBJ whole genome shotgun (WGS) entry which is preliminary data.</text>
</comment>
<name>A0ABU6YCZ8_9FABA</name>
<gene>
    <name evidence="1" type="ORF">PIB30_043648</name>
</gene>
<evidence type="ECO:0000313" key="2">
    <source>
        <dbReference type="Proteomes" id="UP001341840"/>
    </source>
</evidence>
<dbReference type="Proteomes" id="UP001341840">
    <property type="component" value="Unassembled WGS sequence"/>
</dbReference>
<reference evidence="1 2" key="1">
    <citation type="journal article" date="2023" name="Plants (Basel)">
        <title>Bridging the Gap: Combining Genomics and Transcriptomics Approaches to Understand Stylosanthes scabra, an Orphan Legume from the Brazilian Caatinga.</title>
        <authorList>
            <person name="Ferreira-Neto J.R.C."/>
            <person name="da Silva M.D."/>
            <person name="Binneck E."/>
            <person name="de Melo N.F."/>
            <person name="da Silva R.H."/>
            <person name="de Melo A.L.T.M."/>
            <person name="Pandolfi V."/>
            <person name="Bustamante F.O."/>
            <person name="Brasileiro-Vidal A.C."/>
            <person name="Benko-Iseppon A.M."/>
        </authorList>
    </citation>
    <scope>NUCLEOTIDE SEQUENCE [LARGE SCALE GENOMIC DNA]</scope>
    <source>
        <tissue evidence="1">Leaves</tissue>
    </source>
</reference>
<keyword evidence="2" id="KW-1185">Reference proteome</keyword>
<proteinExistence type="predicted"/>
<sequence>MSSCVGLLPAPDDYLGINPSMVHSLSNVMDPWLIQSGHVTLARTCNTKVPQTNPFQGIKPVQNHEPFTGKKPGSIVVSHTIADQTESVSTVTSRFTISSLGLSRYVAYLCKKLYYSLEAFTS</sequence>
<accession>A0ABU6YCZ8</accession>
<dbReference type="EMBL" id="JASCZI010241911">
    <property type="protein sequence ID" value="MED6208287.1"/>
    <property type="molecule type" value="Genomic_DNA"/>
</dbReference>